<evidence type="ECO:0000313" key="2">
    <source>
        <dbReference type="Proteomes" id="UP001598352"/>
    </source>
</evidence>
<name>A0ABW6F3N0_9ACTN</name>
<organism evidence="1 2">
    <name type="scientific">Streptomyces rubiginosohelvolus</name>
    <dbReference type="NCBI Taxonomy" id="67362"/>
    <lineage>
        <taxon>Bacteria</taxon>
        <taxon>Bacillati</taxon>
        <taxon>Actinomycetota</taxon>
        <taxon>Actinomycetes</taxon>
        <taxon>Kitasatosporales</taxon>
        <taxon>Streptomycetaceae</taxon>
        <taxon>Streptomyces</taxon>
    </lineage>
</organism>
<comment type="caution">
    <text evidence="1">The sequence shown here is derived from an EMBL/GenBank/DDBJ whole genome shotgun (WGS) entry which is preliminary data.</text>
</comment>
<dbReference type="Proteomes" id="UP001598352">
    <property type="component" value="Unassembled WGS sequence"/>
</dbReference>
<reference evidence="1 2" key="1">
    <citation type="submission" date="2024-09" db="EMBL/GenBank/DDBJ databases">
        <title>The Natural Products Discovery Center: Release of the First 8490 Sequenced Strains for Exploring Actinobacteria Biosynthetic Diversity.</title>
        <authorList>
            <person name="Kalkreuter E."/>
            <person name="Kautsar S.A."/>
            <person name="Yang D."/>
            <person name="Bader C.D."/>
            <person name="Teijaro C.N."/>
            <person name="Fluegel L."/>
            <person name="Davis C.M."/>
            <person name="Simpson J.R."/>
            <person name="Lauterbach L."/>
            <person name="Steele A.D."/>
            <person name="Gui C."/>
            <person name="Meng S."/>
            <person name="Li G."/>
            <person name="Viehrig K."/>
            <person name="Ye F."/>
            <person name="Su P."/>
            <person name="Kiefer A.F."/>
            <person name="Nichols A."/>
            <person name="Cepeda A.J."/>
            <person name="Yan W."/>
            <person name="Fan B."/>
            <person name="Jiang Y."/>
            <person name="Adhikari A."/>
            <person name="Zheng C.-J."/>
            <person name="Schuster L."/>
            <person name="Cowan T.M."/>
            <person name="Smanski M.J."/>
            <person name="Chevrette M.G."/>
            <person name="De Carvalho L.P.S."/>
            <person name="Shen B."/>
        </authorList>
    </citation>
    <scope>NUCLEOTIDE SEQUENCE [LARGE SCALE GENOMIC DNA]</scope>
    <source>
        <strain evidence="1 2">NPDC058428</strain>
    </source>
</reference>
<keyword evidence="2" id="KW-1185">Reference proteome</keyword>
<sequence>MALIDLFTRKPFALTPPAEAPEPRAWPEIGETWKPEGLRVAERYYNQAHAVVLVASTGQDPCGITYYLVACLGCHYLSTRTKYHSSYIRYALGQAAEAANTHASTCRALPRQLPDRPDDDTARGLLRSWVMAMPRRDLPLDLDLAEFDSGRLELQRTNEWICAELDALAAKRDDLLSARLDEHTGTVRFSILPPPR</sequence>
<dbReference type="EMBL" id="JBHXKZ010000018">
    <property type="protein sequence ID" value="MFD4825168.1"/>
    <property type="molecule type" value="Genomic_DNA"/>
</dbReference>
<evidence type="ECO:0000313" key="1">
    <source>
        <dbReference type="EMBL" id="MFD4825168.1"/>
    </source>
</evidence>
<accession>A0ABW6F3N0</accession>
<protein>
    <submittedName>
        <fullName evidence="1">Uncharacterized protein</fullName>
    </submittedName>
</protein>
<proteinExistence type="predicted"/>
<gene>
    <name evidence="1" type="ORF">ACFWOQ_21595</name>
</gene>
<dbReference type="RefSeq" id="WP_382775169.1">
    <property type="nucleotide sequence ID" value="NZ_JBHXKZ010000018.1"/>
</dbReference>